<dbReference type="RefSeq" id="WP_134297292.1">
    <property type="nucleotide sequence ID" value="NZ_CP038013.1"/>
</dbReference>
<keyword evidence="1" id="KW-0472">Membrane</keyword>
<accession>A0A4P7AJ00</accession>
<name>A0A4P7AJ00_9MOLU</name>
<evidence type="ECO:0000313" key="3">
    <source>
        <dbReference type="Proteomes" id="UP000294309"/>
    </source>
</evidence>
<keyword evidence="1" id="KW-1133">Transmembrane helix</keyword>
<proteinExistence type="predicted"/>
<dbReference type="Proteomes" id="UP000294309">
    <property type="component" value="Chromosome"/>
</dbReference>
<keyword evidence="1" id="KW-0812">Transmembrane</keyword>
<sequence length="146" mass="16781">MSKNKNDKIYKSLLIYSIIATILQMLTIFGLIYFFVIFFSMEKFSSINSNGKIAITVITLSFQFIGVGFLILYMLLTILDFWGKIQANIILIFFLISTFAIGAILFIPCYILGIIYYSRSKQNDIINIADDLTKAFKEKFSQSFNK</sequence>
<feature type="transmembrane region" description="Helical" evidence="1">
    <location>
        <begin position="53"/>
        <end position="76"/>
    </location>
</feature>
<gene>
    <name evidence="2" type="ORF">SGLAD_v1c03010</name>
</gene>
<dbReference type="EMBL" id="CP038013">
    <property type="protein sequence ID" value="QBQ07500.1"/>
    <property type="molecule type" value="Genomic_DNA"/>
</dbReference>
<dbReference type="AlphaFoldDB" id="A0A4P7AJ00"/>
<keyword evidence="3" id="KW-1185">Reference proteome</keyword>
<reference evidence="2 3" key="1">
    <citation type="submission" date="2019-03" db="EMBL/GenBank/DDBJ databases">
        <title>Complete genome sequence of Spiroplasma gladiatoris TG-1 (DSM 22552).</title>
        <authorList>
            <person name="Lin Y.-C."/>
            <person name="Chou L."/>
            <person name="Kuo C.-H."/>
        </authorList>
    </citation>
    <scope>NUCLEOTIDE SEQUENCE [LARGE SCALE GENOMIC DNA]</scope>
    <source>
        <strain evidence="2 3">TG-1</strain>
    </source>
</reference>
<feature type="transmembrane region" description="Helical" evidence="1">
    <location>
        <begin position="88"/>
        <end position="117"/>
    </location>
</feature>
<organism evidence="2 3">
    <name type="scientific">Spiroplasma gladiatoris</name>
    <dbReference type="NCBI Taxonomy" id="2143"/>
    <lineage>
        <taxon>Bacteria</taxon>
        <taxon>Bacillati</taxon>
        <taxon>Mycoplasmatota</taxon>
        <taxon>Mollicutes</taxon>
        <taxon>Entomoplasmatales</taxon>
        <taxon>Spiroplasmataceae</taxon>
        <taxon>Spiroplasma</taxon>
    </lineage>
</organism>
<evidence type="ECO:0000313" key="2">
    <source>
        <dbReference type="EMBL" id="QBQ07500.1"/>
    </source>
</evidence>
<feature type="transmembrane region" description="Helical" evidence="1">
    <location>
        <begin position="12"/>
        <end position="41"/>
    </location>
</feature>
<dbReference type="KEGG" id="sgq:SGLAD_v1c03010"/>
<evidence type="ECO:0000256" key="1">
    <source>
        <dbReference type="SAM" id="Phobius"/>
    </source>
</evidence>
<protein>
    <submittedName>
        <fullName evidence="2">Uncharacterized protein</fullName>
    </submittedName>
</protein>